<dbReference type="InterPro" id="IPR029401">
    <property type="entry name" value="Nudix_N"/>
</dbReference>
<sequence>MKCPACNSEMDYRWLDDAQERRHECPECGLVEYTNAKNEVHA</sequence>
<keyword evidence="3" id="KW-1185">Reference proteome</keyword>
<dbReference type="EMBL" id="MG550112">
    <property type="protein sequence ID" value="QAS68843.1"/>
    <property type="molecule type" value="Genomic_DNA"/>
</dbReference>
<dbReference type="Proteomes" id="UP000289930">
    <property type="component" value="Segment"/>
</dbReference>
<evidence type="ECO:0000313" key="2">
    <source>
        <dbReference type="EMBL" id="QAS68843.1"/>
    </source>
</evidence>
<name>A0A410N6T5_HFTV1</name>
<evidence type="ECO:0000313" key="3">
    <source>
        <dbReference type="Proteomes" id="UP000289930"/>
    </source>
</evidence>
<feature type="domain" description="Nudix hydrolase N-terminal" evidence="1">
    <location>
        <begin position="3"/>
        <end position="33"/>
    </location>
</feature>
<evidence type="ECO:0000259" key="1">
    <source>
        <dbReference type="Pfam" id="PF14803"/>
    </source>
</evidence>
<gene>
    <name evidence="2" type="ORF">HFTV1-gp10</name>
</gene>
<proteinExistence type="predicted"/>
<dbReference type="Pfam" id="PF14803">
    <property type="entry name" value="Zn_ribbon_Nudix"/>
    <property type="match status" value="1"/>
</dbReference>
<accession>A0A410N6T5</accession>
<protein>
    <submittedName>
        <fullName evidence="2">C4 zinc finger domain</fullName>
    </submittedName>
</protein>
<organism evidence="2">
    <name type="scientific">Haloferax tailed virus 1</name>
    <name type="common">HFTV1</name>
    <dbReference type="NCBI Taxonomy" id="2507575"/>
    <lineage>
        <taxon>Viruses</taxon>
        <taxon>Duplodnaviria</taxon>
        <taxon>Heunggongvirae</taxon>
        <taxon>Uroviricota</taxon>
        <taxon>Caudoviricetes</taxon>
        <taxon>Kirjokansivirales</taxon>
        <taxon>Haloferuviridae</taxon>
        <taxon>Retbasiphovirus</taxon>
        <taxon>Retbasiphovirus hantatum</taxon>
        <taxon>Retbasiphovirus HFTV1</taxon>
    </lineage>
</organism>
<reference evidence="2" key="1">
    <citation type="journal article" date="2019" name="Environ. Microbiol.">
        <title>Novel haloarchaeal viruses from Lake Retba infecting Haloferax and Halorubrum species.</title>
        <authorList>
            <person name="Mizuno C.M."/>
            <person name="Prajapati B."/>
            <person name="Lucas-Staat S."/>
            <person name="Sime-Ngando T."/>
            <person name="Forterre P."/>
            <person name="Bamford D.H."/>
            <person name="Prangishvili D."/>
            <person name="Krupovic M."/>
            <person name="Oksanen H.M."/>
        </authorList>
    </citation>
    <scope>NUCLEOTIDE SEQUENCE</scope>
</reference>